<dbReference type="PANTHER" id="PTHR11373:SF4">
    <property type="entry name" value="DEOXYNUCLEOSIDE TRIPHOSPHATE TRIPHOSPHOHYDROLASE SAMHD1"/>
    <property type="match status" value="1"/>
</dbReference>
<gene>
    <name evidence="2" type="ORF">SAMN05192583_3701</name>
</gene>
<dbReference type="CDD" id="cd00077">
    <property type="entry name" value="HDc"/>
    <property type="match status" value="1"/>
</dbReference>
<dbReference type="GO" id="GO:0008832">
    <property type="term" value="F:dGTPase activity"/>
    <property type="evidence" value="ECO:0007669"/>
    <property type="project" value="TreeGrafter"/>
</dbReference>
<sequence>MYVSQRVRDPIHNLIPFRPTQFEHMIWQVMQTRPFQRLRRIKQLGFSDLVYPGATHSRFAHSVGVFHTARQLMQIIRESVGTGQWNEARANAALAAALVHDVGHGPFSHAFEEVGKRLQLKLAHHEHVSDLLIRESHIAQPLREMGSGFANDVADVIKASAPQTVYDAVVSSQFDADRLDYMRRDRFMAGSSHGVIDYDWLVSNLQVETVSVGVDDQKVGELQTFVIGPKGVYAAEAYVLGLFQLYPTIYFHKATRGVEKLFTEMLVRVFTLVKDSAVDATGLSKDHPLVTFAKDADNLGAALNLDDAVVFGALAQLAEASDPLISEFATRIRDRKLFKCFDIREQARACISSSVNVQEAERMISKISIRVVEKVELWRKSSPEVHILYDKASRPPYKRFDESKGPLNQIMVRTGSGMSDLGEFSPVVNSIPTFEVSRYYFDREQVGVATMLKDVLNEEIKNVL</sequence>
<name>A0A1H8JXI8_9SPHN</name>
<dbReference type="PANTHER" id="PTHR11373">
    <property type="entry name" value="DEOXYNUCLEOSIDE TRIPHOSPHATE TRIPHOSPHOHYDROLASE"/>
    <property type="match status" value="1"/>
</dbReference>
<organism evidence="2 3">
    <name type="scientific">Sphingomonas gellani</name>
    <dbReference type="NCBI Taxonomy" id="1166340"/>
    <lineage>
        <taxon>Bacteria</taxon>
        <taxon>Pseudomonadati</taxon>
        <taxon>Pseudomonadota</taxon>
        <taxon>Alphaproteobacteria</taxon>
        <taxon>Sphingomonadales</taxon>
        <taxon>Sphingomonadaceae</taxon>
        <taxon>Sphingomonas</taxon>
    </lineage>
</organism>
<dbReference type="InterPro" id="IPR050135">
    <property type="entry name" value="dGTPase-like"/>
</dbReference>
<dbReference type="SMART" id="SM00471">
    <property type="entry name" value="HDc"/>
    <property type="match status" value="1"/>
</dbReference>
<dbReference type="EMBL" id="FOCF01000017">
    <property type="protein sequence ID" value="SEN84976.1"/>
    <property type="molecule type" value="Genomic_DNA"/>
</dbReference>
<evidence type="ECO:0000259" key="1">
    <source>
        <dbReference type="PROSITE" id="PS51831"/>
    </source>
</evidence>
<feature type="domain" description="HD" evidence="1">
    <location>
        <begin position="58"/>
        <end position="182"/>
    </location>
</feature>
<keyword evidence="3" id="KW-1185">Reference proteome</keyword>
<dbReference type="Proteomes" id="UP000199206">
    <property type="component" value="Unassembled WGS sequence"/>
</dbReference>
<dbReference type="PROSITE" id="PS51831">
    <property type="entry name" value="HD"/>
    <property type="match status" value="1"/>
</dbReference>
<reference evidence="3" key="1">
    <citation type="submission" date="2016-10" db="EMBL/GenBank/DDBJ databases">
        <authorList>
            <person name="Varghese N."/>
            <person name="Submissions S."/>
        </authorList>
    </citation>
    <scope>NUCLEOTIDE SEQUENCE [LARGE SCALE GENOMIC DNA]</scope>
    <source>
        <strain evidence="3">S6-262</strain>
    </source>
</reference>
<dbReference type="SUPFAM" id="SSF109604">
    <property type="entry name" value="HD-domain/PDEase-like"/>
    <property type="match status" value="1"/>
</dbReference>
<dbReference type="InterPro" id="IPR003607">
    <property type="entry name" value="HD/PDEase_dom"/>
</dbReference>
<evidence type="ECO:0000313" key="2">
    <source>
        <dbReference type="EMBL" id="SEN84976.1"/>
    </source>
</evidence>
<dbReference type="STRING" id="1166340.SAMN05192583_3701"/>
<dbReference type="InterPro" id="IPR006674">
    <property type="entry name" value="HD_domain"/>
</dbReference>
<dbReference type="Gene3D" id="1.10.3210.10">
    <property type="entry name" value="Hypothetical protein af1432"/>
    <property type="match status" value="1"/>
</dbReference>
<dbReference type="GO" id="GO:0006203">
    <property type="term" value="P:dGTP catabolic process"/>
    <property type="evidence" value="ECO:0007669"/>
    <property type="project" value="TreeGrafter"/>
</dbReference>
<protein>
    <recommendedName>
        <fullName evidence="1">HD domain-containing protein</fullName>
    </recommendedName>
</protein>
<proteinExistence type="predicted"/>
<dbReference type="Pfam" id="PF01966">
    <property type="entry name" value="HD"/>
    <property type="match status" value="1"/>
</dbReference>
<accession>A0A1H8JXI8</accession>
<evidence type="ECO:0000313" key="3">
    <source>
        <dbReference type="Proteomes" id="UP000199206"/>
    </source>
</evidence>
<dbReference type="AlphaFoldDB" id="A0A1H8JXI8"/>